<feature type="binding site" evidence="6">
    <location>
        <position position="274"/>
    </location>
    <ligand>
        <name>S-adenosyl-L-methionine</name>
        <dbReference type="ChEBI" id="CHEBI:59789"/>
    </ligand>
</feature>
<keyword evidence="3 6" id="KW-0808">Transferase</keyword>
<feature type="active site" description="Nucleophile" evidence="6">
    <location>
        <position position="397"/>
    </location>
</feature>
<dbReference type="Gene3D" id="3.40.50.150">
    <property type="entry name" value="Vaccinia Virus protein VP39"/>
    <property type="match status" value="1"/>
</dbReference>
<dbReference type="GO" id="GO:0001510">
    <property type="term" value="P:RNA methylation"/>
    <property type="evidence" value="ECO:0007669"/>
    <property type="project" value="InterPro"/>
</dbReference>
<dbReference type="PANTHER" id="PTHR22807">
    <property type="entry name" value="NOP2 YEAST -RELATED NOL1/NOP2/FMU SUN DOMAIN-CONTAINING"/>
    <property type="match status" value="1"/>
</dbReference>
<dbReference type="PROSITE" id="PS51686">
    <property type="entry name" value="SAM_MT_RSMB_NOP"/>
    <property type="match status" value="1"/>
</dbReference>
<gene>
    <name evidence="8" type="primary">NSUN6</name>
    <name evidence="8" type="ORF">FJT64_006611</name>
</gene>
<dbReference type="PROSITE" id="PS01153">
    <property type="entry name" value="NOL1_NOP2_SUN"/>
    <property type="match status" value="1"/>
</dbReference>
<keyword evidence="4 6" id="KW-0949">S-adenosyl-L-methionine</keyword>
<evidence type="ECO:0000256" key="5">
    <source>
        <dbReference type="ARBA" id="ARBA00022884"/>
    </source>
</evidence>
<dbReference type="InterPro" id="IPR029063">
    <property type="entry name" value="SAM-dependent_MTases_sf"/>
</dbReference>
<dbReference type="Pfam" id="PF01189">
    <property type="entry name" value="Methyltr_RsmB-F"/>
    <property type="match status" value="1"/>
</dbReference>
<dbReference type="InterPro" id="IPR049560">
    <property type="entry name" value="MeTrfase_RsmB-F_NOP2_cat"/>
</dbReference>
<comment type="caution">
    <text evidence="8">The sequence shown here is derived from an EMBL/GenBank/DDBJ whole genome shotgun (WGS) entry which is preliminary data.</text>
</comment>
<organism evidence="8 9">
    <name type="scientific">Amphibalanus amphitrite</name>
    <name type="common">Striped barnacle</name>
    <name type="synonym">Balanus amphitrite</name>
    <dbReference type="NCBI Taxonomy" id="1232801"/>
    <lineage>
        <taxon>Eukaryota</taxon>
        <taxon>Metazoa</taxon>
        <taxon>Ecdysozoa</taxon>
        <taxon>Arthropoda</taxon>
        <taxon>Crustacea</taxon>
        <taxon>Multicrustacea</taxon>
        <taxon>Cirripedia</taxon>
        <taxon>Thoracica</taxon>
        <taxon>Thoracicalcarea</taxon>
        <taxon>Balanomorpha</taxon>
        <taxon>Balanoidea</taxon>
        <taxon>Balanidae</taxon>
        <taxon>Amphibalaninae</taxon>
        <taxon>Amphibalanus</taxon>
    </lineage>
</organism>
<keyword evidence="5 6" id="KW-0694">RNA-binding</keyword>
<feature type="binding site" evidence="6">
    <location>
        <begin position="250"/>
        <end position="256"/>
    </location>
    <ligand>
        <name>S-adenosyl-L-methionine</name>
        <dbReference type="ChEBI" id="CHEBI:59789"/>
    </ligand>
</feature>
<evidence type="ECO:0000256" key="3">
    <source>
        <dbReference type="ARBA" id="ARBA00022679"/>
    </source>
</evidence>
<name>A0A6A4VNY8_AMPAM</name>
<dbReference type="GO" id="GO:0003723">
    <property type="term" value="F:RNA binding"/>
    <property type="evidence" value="ECO:0007669"/>
    <property type="project" value="UniProtKB-UniRule"/>
</dbReference>
<dbReference type="InterPro" id="IPR036974">
    <property type="entry name" value="PUA_sf"/>
</dbReference>
<evidence type="ECO:0000256" key="6">
    <source>
        <dbReference type="PROSITE-ProRule" id="PRU01023"/>
    </source>
</evidence>
<dbReference type="GO" id="GO:0008173">
    <property type="term" value="F:RNA methyltransferase activity"/>
    <property type="evidence" value="ECO:0007669"/>
    <property type="project" value="InterPro"/>
</dbReference>
<evidence type="ECO:0000256" key="1">
    <source>
        <dbReference type="ARBA" id="ARBA00007494"/>
    </source>
</evidence>
<keyword evidence="9" id="KW-1185">Reference proteome</keyword>
<dbReference type="InterPro" id="IPR001678">
    <property type="entry name" value="MeTrfase_RsmB-F_NOP2_dom"/>
</dbReference>
<feature type="domain" description="SAM-dependent MTase RsmB/NOP-type" evidence="7">
    <location>
        <begin position="152"/>
        <end position="472"/>
    </location>
</feature>
<dbReference type="Pfam" id="PF01472">
    <property type="entry name" value="PUA"/>
    <property type="match status" value="1"/>
</dbReference>
<dbReference type="PRINTS" id="PR02008">
    <property type="entry name" value="RCMTFAMILY"/>
</dbReference>
<dbReference type="EMBL" id="VIIS01001591">
    <property type="protein sequence ID" value="KAF0295895.1"/>
    <property type="molecule type" value="Genomic_DNA"/>
</dbReference>
<evidence type="ECO:0000313" key="9">
    <source>
        <dbReference type="Proteomes" id="UP000440578"/>
    </source>
</evidence>
<evidence type="ECO:0000256" key="4">
    <source>
        <dbReference type="ARBA" id="ARBA00022691"/>
    </source>
</evidence>
<dbReference type="InterPro" id="IPR002478">
    <property type="entry name" value="PUA"/>
</dbReference>
<dbReference type="CDD" id="cd21150">
    <property type="entry name" value="PUA_NSun6-like"/>
    <property type="match status" value="1"/>
</dbReference>
<dbReference type="SUPFAM" id="SSF53335">
    <property type="entry name" value="S-adenosyl-L-methionine-dependent methyltransferases"/>
    <property type="match status" value="1"/>
</dbReference>
<dbReference type="PANTHER" id="PTHR22807:SF34">
    <property type="entry name" value="TRNA (CYTOSINE(72)-C(5))-METHYLTRANSFERASE NSUN6"/>
    <property type="match status" value="1"/>
</dbReference>
<protein>
    <submittedName>
        <fullName evidence="8">Putative methyltransferase NSUN6</fullName>
    </submittedName>
</protein>
<feature type="binding site" evidence="6">
    <location>
        <position position="347"/>
    </location>
    <ligand>
        <name>S-adenosyl-L-methionine</name>
        <dbReference type="ChEBI" id="CHEBI:59789"/>
    </ligand>
</feature>
<evidence type="ECO:0000313" key="8">
    <source>
        <dbReference type="EMBL" id="KAF0295895.1"/>
    </source>
</evidence>
<evidence type="ECO:0000256" key="2">
    <source>
        <dbReference type="ARBA" id="ARBA00022603"/>
    </source>
</evidence>
<comment type="similarity">
    <text evidence="1 6">Belongs to the class I-like SAM-binding methyltransferase superfamily. RsmB/NOP family.</text>
</comment>
<dbReference type="Proteomes" id="UP000440578">
    <property type="component" value="Unassembled WGS sequence"/>
</dbReference>
<dbReference type="InterPro" id="IPR023267">
    <property type="entry name" value="RCMT"/>
</dbReference>
<dbReference type="InterPro" id="IPR018314">
    <property type="entry name" value="RsmB/NOL1/NOP2-like_CS"/>
</dbReference>
<feature type="binding site" evidence="6">
    <location>
        <position position="301"/>
    </location>
    <ligand>
        <name>S-adenosyl-L-methionine</name>
        <dbReference type="ChEBI" id="CHEBI:59789"/>
    </ligand>
</feature>
<dbReference type="InterPro" id="IPR015947">
    <property type="entry name" value="PUA-like_sf"/>
</dbReference>
<proteinExistence type="inferred from homology"/>
<accession>A0A6A4VNY8</accession>
<reference evidence="8 9" key="1">
    <citation type="submission" date="2019-07" db="EMBL/GenBank/DDBJ databases">
        <title>Draft genome assembly of a fouling barnacle, Amphibalanus amphitrite (Darwin, 1854): The first reference genome for Thecostraca.</title>
        <authorList>
            <person name="Kim W."/>
        </authorList>
    </citation>
    <scope>NUCLEOTIDE SEQUENCE [LARGE SCALE GENOMIC DNA]</scope>
    <source>
        <strain evidence="8">SNU_AA5</strain>
        <tissue evidence="8">Soma without cirri and trophi</tissue>
    </source>
</reference>
<dbReference type="OrthoDB" id="260824at2759"/>
<sequence length="474" mass="50875">MSDDVETEGSSVSWTDFRYSTAPRFSTIRVNMGDKESESMEDDLKDYLRKLYPDVAYRVFRHGSLPELLVVRADDRPPPTPGHCQLIVDALCGAAVLRGADVYAPGVLGCPAELQAGDAVAVYADRDGRCLRDRYALYVDCASVALPAELLAGDAVAVYADRDGRCLRGRTQPYAGATTFVGNGVMQLSRRELFTTDRPSGVAVRVTQPVFGAPSLGPLCGRRAMLQNIPSALTSRVLAPRPGELVLDMCAAPGGKTTHLAQLMQNQGLLYAFDRTAAKVARIAALAEEQLLSCVHALRADSTRLLSADSACRLRRRHLTGEPCPLHADGPCAPPFAPDTFDRVLVDAPCSGLGQRPRLTPPAAGAQLRSYGPLQRRLLAVGADLVRPGGRLVYSTCTVPPAENEDQVAGLLAARPRLRLEPAEPRLGGPGLPGHGLDADQCGRVQRFVPQPESDCCDRDTIGFFIACFSKAES</sequence>
<keyword evidence="2 6" id="KW-0489">Methyltransferase</keyword>
<evidence type="ECO:0000259" key="7">
    <source>
        <dbReference type="PROSITE" id="PS51686"/>
    </source>
</evidence>
<dbReference type="Gene3D" id="2.30.130.10">
    <property type="entry name" value="PUA domain"/>
    <property type="match status" value="1"/>
</dbReference>
<dbReference type="PROSITE" id="PS50890">
    <property type="entry name" value="PUA"/>
    <property type="match status" value="1"/>
</dbReference>
<dbReference type="SUPFAM" id="SSF88697">
    <property type="entry name" value="PUA domain-like"/>
    <property type="match status" value="1"/>
</dbReference>
<dbReference type="AlphaFoldDB" id="A0A6A4VNY8"/>